<comment type="caution">
    <text evidence="9">The sequence shown here is derived from an EMBL/GenBank/DDBJ whole genome shotgun (WGS) entry which is preliminary data.</text>
</comment>
<dbReference type="InterPro" id="IPR006139">
    <property type="entry name" value="D-isomer_2_OHA_DH_cat_dom"/>
</dbReference>
<accession>A0A4V2RG98</accession>
<evidence type="ECO:0000259" key="8">
    <source>
        <dbReference type="Pfam" id="PF02826"/>
    </source>
</evidence>
<name>A0A4V2RG98_SHIGR</name>
<reference evidence="9 10" key="1">
    <citation type="submission" date="2019-03" db="EMBL/GenBank/DDBJ databases">
        <title>Genomic Encyclopedia of Type Strains, Phase IV (KMG-IV): sequencing the most valuable type-strain genomes for metagenomic binning, comparative biology and taxonomic classification.</title>
        <authorList>
            <person name="Goeker M."/>
        </authorList>
    </citation>
    <scope>NUCLEOTIDE SEQUENCE [LARGE SCALE GENOMIC DNA]</scope>
    <source>
        <strain evidence="9 10">DSM 18401</strain>
    </source>
</reference>
<organism evidence="9 10">
    <name type="scientific">Shinella granuli</name>
    <dbReference type="NCBI Taxonomy" id="323621"/>
    <lineage>
        <taxon>Bacteria</taxon>
        <taxon>Pseudomonadati</taxon>
        <taxon>Pseudomonadota</taxon>
        <taxon>Alphaproteobacteria</taxon>
        <taxon>Hyphomicrobiales</taxon>
        <taxon>Rhizobiaceae</taxon>
        <taxon>Shinella</taxon>
    </lineage>
</organism>
<evidence type="ECO:0000256" key="5">
    <source>
        <dbReference type="ARBA" id="ARBA00023027"/>
    </source>
</evidence>
<dbReference type="PROSITE" id="PS00065">
    <property type="entry name" value="D_2_HYDROXYACID_DH_1"/>
    <property type="match status" value="1"/>
</dbReference>
<dbReference type="Pfam" id="PF02826">
    <property type="entry name" value="2-Hacid_dh_C"/>
    <property type="match status" value="1"/>
</dbReference>
<feature type="domain" description="D-isomer specific 2-hydroxyacid dehydrogenase NAD-binding" evidence="8">
    <location>
        <begin position="113"/>
        <end position="282"/>
    </location>
</feature>
<proteinExistence type="inferred from homology"/>
<dbReference type="RefSeq" id="WP_133036492.1">
    <property type="nucleotide sequence ID" value="NZ_BAABEI010000001.1"/>
</dbReference>
<dbReference type="GO" id="GO:0051287">
    <property type="term" value="F:NAD binding"/>
    <property type="evidence" value="ECO:0007669"/>
    <property type="project" value="InterPro"/>
</dbReference>
<dbReference type="Pfam" id="PF00389">
    <property type="entry name" value="2-Hacid_dh"/>
    <property type="match status" value="1"/>
</dbReference>
<sequence>MPGRIAITPRSLSGSGHPVLTRLLDEGFEIVFPAPGKTPSEEELLRTIPGCVGWLAGVEPISTRVLDAAKGLRVISRNGTGVDNIDLREAEARGITVERAMGANARGVAELAVGLLLSAYRHIPWSHQHLAKGEWCRRIGQEVKGRTLAVVGCGAIGREVVNMALGLGMKVIGYDPYPDCSFAPTGFRFAGLENALMAADAVSFHCPPGEKPILDDAMLSRMKKGVIIVNTARAELIDDGAMLAALEMGQVTTLATDVFHHEPPESSALLSHERVILTPHAGGFTEESVDRATSVAVDNLLKNLVRP</sequence>
<dbReference type="Gene3D" id="3.40.50.720">
    <property type="entry name" value="NAD(P)-binding Rossmann-like Domain"/>
    <property type="match status" value="2"/>
</dbReference>
<evidence type="ECO:0000313" key="9">
    <source>
        <dbReference type="EMBL" id="TCN35720.1"/>
    </source>
</evidence>
<dbReference type="GO" id="GO:0004617">
    <property type="term" value="F:phosphoglycerate dehydrogenase activity"/>
    <property type="evidence" value="ECO:0007669"/>
    <property type="project" value="TreeGrafter"/>
</dbReference>
<dbReference type="InterPro" id="IPR036291">
    <property type="entry name" value="NAD(P)-bd_dom_sf"/>
</dbReference>
<evidence type="ECO:0000256" key="4">
    <source>
        <dbReference type="ARBA" id="ARBA00023002"/>
    </source>
</evidence>
<evidence type="ECO:0000256" key="6">
    <source>
        <dbReference type="RuleBase" id="RU003719"/>
    </source>
</evidence>
<dbReference type="CDD" id="cd12172">
    <property type="entry name" value="PGDH_like_2"/>
    <property type="match status" value="1"/>
</dbReference>
<dbReference type="Proteomes" id="UP000295351">
    <property type="component" value="Unassembled WGS sequence"/>
</dbReference>
<evidence type="ECO:0000313" key="10">
    <source>
        <dbReference type="Proteomes" id="UP000295351"/>
    </source>
</evidence>
<comment type="similarity">
    <text evidence="6">Belongs to the D-isomer specific 2-hydroxyacid dehydrogenase family.</text>
</comment>
<dbReference type="PANTHER" id="PTHR42938:SF22">
    <property type="entry name" value="D-3-PHOSPHOGLYCERATE DEHYDROGENASE"/>
    <property type="match status" value="1"/>
</dbReference>
<dbReference type="PANTHER" id="PTHR42938">
    <property type="entry name" value="FORMATE DEHYDROGENASE 1"/>
    <property type="match status" value="1"/>
</dbReference>
<keyword evidence="10" id="KW-1185">Reference proteome</keyword>
<evidence type="ECO:0000256" key="2">
    <source>
        <dbReference type="ARBA" id="ARBA00022553"/>
    </source>
</evidence>
<protein>
    <submittedName>
        <fullName evidence="9">D-3-phosphoglycerate dehydrogenase</fullName>
    </submittedName>
</protein>
<evidence type="ECO:0000256" key="3">
    <source>
        <dbReference type="ARBA" id="ARBA00022990"/>
    </source>
</evidence>
<dbReference type="AlphaFoldDB" id="A0A4V2RG98"/>
<evidence type="ECO:0000256" key="1">
    <source>
        <dbReference type="ARBA" id="ARBA00011881"/>
    </source>
</evidence>
<dbReference type="SUPFAM" id="SSF52283">
    <property type="entry name" value="Formate/glycerate dehydrogenase catalytic domain-like"/>
    <property type="match status" value="1"/>
</dbReference>
<comment type="subunit">
    <text evidence="1">Homotetramer.</text>
</comment>
<keyword evidence="5" id="KW-0520">NAD</keyword>
<feature type="domain" description="D-isomer specific 2-hydroxyacid dehydrogenase catalytic" evidence="7">
    <location>
        <begin position="21"/>
        <end position="302"/>
    </location>
</feature>
<dbReference type="InterPro" id="IPR006140">
    <property type="entry name" value="D-isomer_DH_NAD-bd"/>
</dbReference>
<dbReference type="SUPFAM" id="SSF51735">
    <property type="entry name" value="NAD(P)-binding Rossmann-fold domains"/>
    <property type="match status" value="1"/>
</dbReference>
<gene>
    <name evidence="9" type="ORF">EV665_12642</name>
</gene>
<keyword evidence="2" id="KW-0597">Phosphoprotein</keyword>
<dbReference type="InterPro" id="IPR029752">
    <property type="entry name" value="D-isomer_DH_CS1"/>
</dbReference>
<dbReference type="EMBL" id="SLVX01000026">
    <property type="protein sequence ID" value="TCN35720.1"/>
    <property type="molecule type" value="Genomic_DNA"/>
</dbReference>
<keyword evidence="3" id="KW-0007">Acetylation</keyword>
<keyword evidence="4 6" id="KW-0560">Oxidoreductase</keyword>
<evidence type="ECO:0000259" key="7">
    <source>
        <dbReference type="Pfam" id="PF00389"/>
    </source>
</evidence>